<dbReference type="GO" id="GO:0016491">
    <property type="term" value="F:oxidoreductase activity"/>
    <property type="evidence" value="ECO:0007669"/>
    <property type="project" value="UniProtKB-KW"/>
</dbReference>
<protein>
    <submittedName>
        <fullName evidence="3">Aldo/keto reductase</fullName>
    </submittedName>
</protein>
<accession>A0A0H2RI26</accession>
<dbReference type="Gene3D" id="3.20.20.100">
    <property type="entry name" value="NADP-dependent oxidoreductase domain"/>
    <property type="match status" value="1"/>
</dbReference>
<dbReference type="InterPro" id="IPR023210">
    <property type="entry name" value="NADP_OxRdtase_dom"/>
</dbReference>
<dbReference type="Pfam" id="PF00248">
    <property type="entry name" value="Aldo_ket_red"/>
    <property type="match status" value="1"/>
</dbReference>
<evidence type="ECO:0000313" key="4">
    <source>
        <dbReference type="Proteomes" id="UP000053477"/>
    </source>
</evidence>
<dbReference type="InParanoid" id="A0A0H2RI26"/>
<dbReference type="Proteomes" id="UP000053477">
    <property type="component" value="Unassembled WGS sequence"/>
</dbReference>
<keyword evidence="1" id="KW-0560">Oxidoreductase</keyword>
<dbReference type="AlphaFoldDB" id="A0A0H2RI26"/>
<gene>
    <name evidence="3" type="ORF">SCHPADRAFT_830769</name>
</gene>
<dbReference type="InterPro" id="IPR036812">
    <property type="entry name" value="NAD(P)_OxRdtase_dom_sf"/>
</dbReference>
<keyword evidence="4" id="KW-1185">Reference proteome</keyword>
<feature type="domain" description="NADP-dependent oxidoreductase" evidence="2">
    <location>
        <begin position="51"/>
        <end position="340"/>
    </location>
</feature>
<name>A0A0H2RI26_9AGAM</name>
<evidence type="ECO:0000256" key="1">
    <source>
        <dbReference type="ARBA" id="ARBA00023002"/>
    </source>
</evidence>
<evidence type="ECO:0000259" key="2">
    <source>
        <dbReference type="Pfam" id="PF00248"/>
    </source>
</evidence>
<dbReference type="PANTHER" id="PTHR43625">
    <property type="entry name" value="AFLATOXIN B1 ALDEHYDE REDUCTASE"/>
    <property type="match status" value="1"/>
</dbReference>
<dbReference type="SUPFAM" id="SSF51430">
    <property type="entry name" value="NAD(P)-linked oxidoreductase"/>
    <property type="match status" value="1"/>
</dbReference>
<dbReference type="OrthoDB" id="37537at2759"/>
<sequence length="372" mass="41109">MSALKKIPTRQLGANGPHASAIGLGTMGEHWQDDRTNVLRLMICCAGIGAFYGKTDENAAYEALTYAADRGMTFWDCADIYGTTEQTLGKWFTETGRRSEIFLATKFGSRDIEGKYGGGTTPVSVPSYIKIAFKRSLAKLKTDYVDLYYQHRVDPNVPIEVVLETLREFVENGQIKWLGLSECSAETLKRAKAVKGVGEKVIAAQMEFSPFELSVEKGGFAAEAEKLGVAVVAYSPLGRGLVSGRYRSKADFDETDFRRNLPRFSDENFPKNVILADKLKAIADKYNSTPSQVTLAWILATHATFIPIPGCRSKERVEENAKGAEIQLAAEDVKAIRDLVEAAEVLGDRYPEFLLKHVKGDCIPLSEWKGEN</sequence>
<dbReference type="PANTHER" id="PTHR43625:SF40">
    <property type="entry name" value="ALDO-KETO REDUCTASE YAKC [NADP(+)]"/>
    <property type="match status" value="1"/>
</dbReference>
<reference evidence="3 4" key="1">
    <citation type="submission" date="2015-04" db="EMBL/GenBank/DDBJ databases">
        <title>Complete genome sequence of Schizopora paradoxa KUC8140, a cosmopolitan wood degrader in East Asia.</title>
        <authorList>
            <consortium name="DOE Joint Genome Institute"/>
            <person name="Min B."/>
            <person name="Park H."/>
            <person name="Jang Y."/>
            <person name="Kim J.-J."/>
            <person name="Kim K.H."/>
            <person name="Pangilinan J."/>
            <person name="Lipzen A."/>
            <person name="Riley R."/>
            <person name="Grigoriev I.V."/>
            <person name="Spatafora J.W."/>
            <person name="Choi I.-G."/>
        </authorList>
    </citation>
    <scope>NUCLEOTIDE SEQUENCE [LARGE SCALE GENOMIC DNA]</scope>
    <source>
        <strain evidence="3 4">KUC8140</strain>
    </source>
</reference>
<dbReference type="InterPro" id="IPR050791">
    <property type="entry name" value="Aldo-Keto_reductase"/>
</dbReference>
<evidence type="ECO:0000313" key="3">
    <source>
        <dbReference type="EMBL" id="KLO11615.1"/>
    </source>
</evidence>
<organism evidence="3 4">
    <name type="scientific">Schizopora paradoxa</name>
    <dbReference type="NCBI Taxonomy" id="27342"/>
    <lineage>
        <taxon>Eukaryota</taxon>
        <taxon>Fungi</taxon>
        <taxon>Dikarya</taxon>
        <taxon>Basidiomycota</taxon>
        <taxon>Agaricomycotina</taxon>
        <taxon>Agaricomycetes</taxon>
        <taxon>Hymenochaetales</taxon>
        <taxon>Schizoporaceae</taxon>
        <taxon>Schizopora</taxon>
    </lineage>
</organism>
<dbReference type="EMBL" id="KQ085996">
    <property type="protein sequence ID" value="KLO11615.1"/>
    <property type="molecule type" value="Genomic_DNA"/>
</dbReference>
<proteinExistence type="predicted"/>
<dbReference type="STRING" id="27342.A0A0H2RI26"/>
<dbReference type="GO" id="GO:0005737">
    <property type="term" value="C:cytoplasm"/>
    <property type="evidence" value="ECO:0007669"/>
    <property type="project" value="TreeGrafter"/>
</dbReference>